<evidence type="ECO:0000256" key="5">
    <source>
        <dbReference type="SAM" id="MobiDB-lite"/>
    </source>
</evidence>
<dbReference type="InterPro" id="IPR045149">
    <property type="entry name" value="OS-9-like"/>
</dbReference>
<comment type="subcellular location">
    <subcellularLocation>
        <location evidence="1">Endoplasmic reticulum</location>
    </subcellularLocation>
</comment>
<proteinExistence type="predicted"/>
<dbReference type="GO" id="GO:0030970">
    <property type="term" value="P:retrograde protein transport, ER to cytosol"/>
    <property type="evidence" value="ECO:0007669"/>
    <property type="project" value="TreeGrafter"/>
</dbReference>
<evidence type="ECO:0000256" key="4">
    <source>
        <dbReference type="ARBA" id="ARBA00023157"/>
    </source>
</evidence>
<dbReference type="Gene3D" id="2.70.130.10">
    <property type="entry name" value="Mannose-6-phosphate receptor binding domain"/>
    <property type="match status" value="2"/>
</dbReference>
<name>F2UL24_SALR5</name>
<protein>
    <recommendedName>
        <fullName evidence="6">MRH domain-containing protein</fullName>
    </recommendedName>
</protein>
<evidence type="ECO:0000313" key="7">
    <source>
        <dbReference type="EMBL" id="EGD77823.1"/>
    </source>
</evidence>
<dbReference type="GO" id="GO:0030968">
    <property type="term" value="P:endoplasmic reticulum unfolded protein response"/>
    <property type="evidence" value="ECO:0007669"/>
    <property type="project" value="InterPro"/>
</dbReference>
<feature type="domain" description="MRH" evidence="6">
    <location>
        <begin position="336"/>
        <end position="461"/>
    </location>
</feature>
<evidence type="ECO:0000313" key="8">
    <source>
        <dbReference type="Proteomes" id="UP000007799"/>
    </source>
</evidence>
<dbReference type="InterPro" id="IPR044865">
    <property type="entry name" value="MRH_dom"/>
</dbReference>
<dbReference type="PANTHER" id="PTHR15414:SF0">
    <property type="entry name" value="ENDOPLASMIC RETICULUM LECTIN 1"/>
    <property type="match status" value="1"/>
</dbReference>
<dbReference type="Proteomes" id="UP000007799">
    <property type="component" value="Unassembled WGS sequence"/>
</dbReference>
<dbReference type="EMBL" id="GL832979">
    <property type="protein sequence ID" value="EGD77823.1"/>
    <property type="molecule type" value="Genomic_DNA"/>
</dbReference>
<feature type="region of interest" description="Disordered" evidence="5">
    <location>
        <begin position="472"/>
        <end position="491"/>
    </location>
</feature>
<dbReference type="PANTHER" id="PTHR15414">
    <property type="entry name" value="OS-9-RELATED"/>
    <property type="match status" value="1"/>
</dbReference>
<dbReference type="GO" id="GO:0005788">
    <property type="term" value="C:endoplasmic reticulum lumen"/>
    <property type="evidence" value="ECO:0007669"/>
    <property type="project" value="TreeGrafter"/>
</dbReference>
<accession>F2UL24</accession>
<dbReference type="RefSeq" id="XP_004990299.1">
    <property type="nucleotide sequence ID" value="XM_004990242.1"/>
</dbReference>
<dbReference type="SUPFAM" id="SSF50911">
    <property type="entry name" value="Mannose 6-phosphate receptor domain"/>
    <property type="match status" value="1"/>
</dbReference>
<dbReference type="STRING" id="946362.F2UL24"/>
<feature type="region of interest" description="Disordered" evidence="5">
    <location>
        <begin position="298"/>
        <end position="322"/>
    </location>
</feature>
<dbReference type="InterPro" id="IPR012913">
    <property type="entry name" value="OS9-like_dom"/>
</dbReference>
<sequence length="491" mass="53954">MAQRWRSLLGVVPCLSAVALLAVLAFLTTTQTLVTASGIGSDAGGSMGGYLPLPAFDDAVQFAIQWTDPPSNAKLYESINMQTALGEPYTCYVPKTNIHEANDRRASDEDRAVTPPHPQQLLSSLVGQCYFRLEGYWSYEFCFDKFVRQYHEEKVTTKSGSTRTKVTEYYLGRLPVSSDDAMSGPPATASMVLEGEDRVYFSRVHGGGDACDLTGRPRETEVRFICSKGLGIPDGIVQVDETSTCKYMLVFASRALCASEEFVEKEEPEHPIVCSATAVLEEGQGVTIGDLEGEEVVQDRGGGGGGSDDTQHTRAKRGAPVGGGSLHLAKRIMDGSLCLQGGGRGWWRFEYCPGKHVMQFHKHEDGTTDKIMLGVWDEREHRRRYRVQDPDAPTAKKPTAKQLTQFFVGGDYCDAAKIDREVVVRMLCRRSLNPDQIHMSLEEDPKCKYTLTLRARAVCDILEFADGEGVIVPQTHTQGQDDEDAQGDGGD</sequence>
<evidence type="ECO:0000256" key="3">
    <source>
        <dbReference type="ARBA" id="ARBA00022824"/>
    </source>
</evidence>
<dbReference type="InParanoid" id="F2UL24"/>
<evidence type="ECO:0000256" key="2">
    <source>
        <dbReference type="ARBA" id="ARBA00022729"/>
    </source>
</evidence>
<gene>
    <name evidence="7" type="ORF">PTSG_12809</name>
</gene>
<feature type="domain" description="MRH" evidence="6">
    <location>
        <begin position="127"/>
        <end position="259"/>
    </location>
</feature>
<dbReference type="FunCoup" id="F2UL24">
    <property type="interactions" value="1231"/>
</dbReference>
<feature type="compositionally biased region" description="Acidic residues" evidence="5">
    <location>
        <begin position="480"/>
        <end position="491"/>
    </location>
</feature>
<organism evidence="8">
    <name type="scientific">Salpingoeca rosetta (strain ATCC 50818 / BSB-021)</name>
    <dbReference type="NCBI Taxonomy" id="946362"/>
    <lineage>
        <taxon>Eukaryota</taxon>
        <taxon>Choanoflagellata</taxon>
        <taxon>Craspedida</taxon>
        <taxon>Salpingoecidae</taxon>
        <taxon>Salpingoeca</taxon>
    </lineage>
</organism>
<dbReference type="InterPro" id="IPR009011">
    <property type="entry name" value="Man6P_isomerase_rcpt-bd_dom_sf"/>
</dbReference>
<keyword evidence="3" id="KW-0256">Endoplasmic reticulum</keyword>
<dbReference type="eggNOG" id="KOG3394">
    <property type="taxonomic scope" value="Eukaryota"/>
</dbReference>
<keyword evidence="2" id="KW-0732">Signal</keyword>
<evidence type="ECO:0000259" key="6">
    <source>
        <dbReference type="PROSITE" id="PS51914"/>
    </source>
</evidence>
<keyword evidence="8" id="KW-1185">Reference proteome</keyword>
<evidence type="ECO:0000256" key="1">
    <source>
        <dbReference type="ARBA" id="ARBA00004240"/>
    </source>
</evidence>
<dbReference type="Pfam" id="PF07915">
    <property type="entry name" value="PRKCSH"/>
    <property type="match status" value="2"/>
</dbReference>
<reference evidence="7" key="1">
    <citation type="submission" date="2009-08" db="EMBL/GenBank/DDBJ databases">
        <title>Annotation of Salpingoeca rosetta.</title>
        <authorList>
            <consortium name="The Broad Institute Genome Sequencing Platform"/>
            <person name="Russ C."/>
            <person name="Cuomo C."/>
            <person name="Burger G."/>
            <person name="Gray M.W."/>
            <person name="Holland P.W.H."/>
            <person name="King N."/>
            <person name="Lang F.B.F."/>
            <person name="Roger A.J."/>
            <person name="Ruiz-Trillo I."/>
            <person name="Young S.K."/>
            <person name="Zeng Q."/>
            <person name="Gargeya S."/>
            <person name="Alvarado L."/>
            <person name="Berlin A."/>
            <person name="Chapman S.B."/>
            <person name="Chen Z."/>
            <person name="Freedman E."/>
            <person name="Gellesch M."/>
            <person name="Goldberg J."/>
            <person name="Griggs A."/>
            <person name="Gujja S."/>
            <person name="Heilman E."/>
            <person name="Heiman D."/>
            <person name="Howarth C."/>
            <person name="Mehta T."/>
            <person name="Neiman D."/>
            <person name="Pearson M."/>
            <person name="Roberts A."/>
            <person name="Saif S."/>
            <person name="Shea T."/>
            <person name="Shenoy N."/>
            <person name="Sisk P."/>
            <person name="Stolte C."/>
            <person name="Sykes S."/>
            <person name="White J."/>
            <person name="Yandava C."/>
            <person name="Haas B."/>
            <person name="Nusbaum C."/>
            <person name="Birren B."/>
        </authorList>
    </citation>
    <scope>NUCLEOTIDE SEQUENCE [LARGE SCALE GENOMIC DNA]</scope>
    <source>
        <strain evidence="7">ATCC 50818</strain>
    </source>
</reference>
<dbReference type="PROSITE" id="PS51914">
    <property type="entry name" value="MRH"/>
    <property type="match status" value="2"/>
</dbReference>
<dbReference type="KEGG" id="sre:PTSG_12809"/>
<dbReference type="GeneID" id="16070852"/>
<dbReference type="OMA" id="HGKDDIY"/>
<dbReference type="AlphaFoldDB" id="F2UL24"/>
<keyword evidence="4" id="KW-1015">Disulfide bond</keyword>
<dbReference type="OrthoDB" id="239053at2759"/>